<dbReference type="GO" id="GO:0003866">
    <property type="term" value="F:3-phosphoshikimate 1-carboxyvinyltransferase activity"/>
    <property type="evidence" value="ECO:0007669"/>
    <property type="project" value="UniProtKB-EC"/>
</dbReference>
<dbReference type="EMBL" id="CAEZYK010000083">
    <property type="protein sequence ID" value="CAB4730449.1"/>
    <property type="molecule type" value="Genomic_DNA"/>
</dbReference>
<keyword evidence="4" id="KW-0963">Cytoplasm</keyword>
<dbReference type="PANTHER" id="PTHR21090:SF5">
    <property type="entry name" value="PENTAFUNCTIONAL AROM POLYPEPTIDE"/>
    <property type="match status" value="1"/>
</dbReference>
<keyword evidence="5" id="KW-0028">Amino-acid biosynthesis</keyword>
<reference evidence="11" key="1">
    <citation type="submission" date="2020-05" db="EMBL/GenBank/DDBJ databases">
        <authorList>
            <person name="Chiriac C."/>
            <person name="Salcher M."/>
            <person name="Ghai R."/>
            <person name="Kavagutti S V."/>
        </authorList>
    </citation>
    <scope>NUCLEOTIDE SEQUENCE</scope>
</reference>
<dbReference type="Pfam" id="PF00275">
    <property type="entry name" value="EPSP_synthase"/>
    <property type="match status" value="1"/>
</dbReference>
<dbReference type="PROSITE" id="PS00885">
    <property type="entry name" value="EPSP_SYNTHASE_2"/>
    <property type="match status" value="1"/>
</dbReference>
<evidence type="ECO:0000256" key="6">
    <source>
        <dbReference type="ARBA" id="ARBA00022679"/>
    </source>
</evidence>
<dbReference type="FunFam" id="3.65.10.10:FF:000005">
    <property type="entry name" value="3-phosphoshikimate 1-carboxyvinyltransferase"/>
    <property type="match status" value="1"/>
</dbReference>
<keyword evidence="6" id="KW-0808">Transferase</keyword>
<dbReference type="NCBIfam" id="TIGR01356">
    <property type="entry name" value="aroA"/>
    <property type="match status" value="1"/>
</dbReference>
<dbReference type="GO" id="GO:0009073">
    <property type="term" value="P:aromatic amino acid family biosynthetic process"/>
    <property type="evidence" value="ECO:0007669"/>
    <property type="project" value="UniProtKB-KW"/>
</dbReference>
<dbReference type="InterPro" id="IPR023193">
    <property type="entry name" value="EPSP_synthase_CS"/>
</dbReference>
<evidence type="ECO:0000256" key="8">
    <source>
        <dbReference type="ARBA" id="ARBA00044633"/>
    </source>
</evidence>
<feature type="domain" description="Enolpyruvate transferase" evidence="9">
    <location>
        <begin position="14"/>
        <end position="425"/>
    </location>
</feature>
<dbReference type="Gene3D" id="3.65.10.10">
    <property type="entry name" value="Enolpyruvate transferase domain"/>
    <property type="match status" value="2"/>
</dbReference>
<dbReference type="UniPathway" id="UPA00053">
    <property type="reaction ID" value="UER00089"/>
</dbReference>
<dbReference type="InterPro" id="IPR006264">
    <property type="entry name" value="EPSP_synthase"/>
</dbReference>
<protein>
    <recommendedName>
        <fullName evidence="3">3-phosphoshikimate 1-carboxyvinyltransferase</fullName>
        <ecNumber evidence="3">2.5.1.19</ecNumber>
    </recommendedName>
</protein>
<dbReference type="AlphaFoldDB" id="A0A6J7H4Y5"/>
<evidence type="ECO:0000256" key="5">
    <source>
        <dbReference type="ARBA" id="ARBA00022605"/>
    </source>
</evidence>
<evidence type="ECO:0000313" key="12">
    <source>
        <dbReference type="EMBL" id="CAB4978839.1"/>
    </source>
</evidence>
<dbReference type="PANTHER" id="PTHR21090">
    <property type="entry name" value="AROM/DEHYDROQUINATE SYNTHASE"/>
    <property type="match status" value="1"/>
</dbReference>
<evidence type="ECO:0000256" key="3">
    <source>
        <dbReference type="ARBA" id="ARBA00012450"/>
    </source>
</evidence>
<keyword evidence="7" id="KW-0057">Aromatic amino acid biosynthesis</keyword>
<gene>
    <name evidence="10" type="ORF">UFOPK2683_01247</name>
    <name evidence="11" type="ORF">UFOPK3605_01412</name>
    <name evidence="12" type="ORF">UFOPK3897_00981</name>
</gene>
<accession>A0A6J7H4Y5</accession>
<comment type="pathway">
    <text evidence="1">Metabolic intermediate biosynthesis; chorismate biosynthesis; chorismate from D-erythrose 4-phosphate and phosphoenolpyruvate: step 6/7.</text>
</comment>
<dbReference type="GO" id="GO:0008652">
    <property type="term" value="P:amino acid biosynthetic process"/>
    <property type="evidence" value="ECO:0007669"/>
    <property type="project" value="UniProtKB-KW"/>
</dbReference>
<dbReference type="InterPro" id="IPR001986">
    <property type="entry name" value="Enolpyruvate_Tfrase_dom"/>
</dbReference>
<name>A0A6J7H4Y5_9ZZZZ</name>
<evidence type="ECO:0000256" key="2">
    <source>
        <dbReference type="ARBA" id="ARBA00009948"/>
    </source>
</evidence>
<dbReference type="SUPFAM" id="SSF55205">
    <property type="entry name" value="EPT/RTPC-like"/>
    <property type="match status" value="1"/>
</dbReference>
<proteinExistence type="inferred from homology"/>
<sequence>MTTHLNSDALRVSGCHPLRGRIQIPGDKGITHRALIASAFAEGESVIKGCATGQDVLHTRSVLQELGVEIQSSGLQSISINGQGVQSFSPSQSVLDCGNSGTTLRMMTGVLAASTFNSELTGDASLRSRPMGRVVDPLRLMGANIEYGEVAGNAPLLVEGSVLEGSAIEISVSSGQVKSACLFAGLQAQGVTEINEPAPSRDHTERLLEALGAPIERVSETCIRIKSGSIKPFELNVPGDASSAAFLIVAALITPGSLVTIEEMGLNPLRIRYIELLKNMGAQIVVDKTDERLGEPIGSVRVESSQLKGCIIEASEGIIDEIPILAVAAAFAQGETEFRQVAELKVKESDRISTLTQELGRLGVEVESGKDSLIINGGQPQPGQVSSHGDHRLALSLAVAANALTGDTVIEGWSAADVSYPDFVVDLDRLTAGQ</sequence>
<evidence type="ECO:0000256" key="4">
    <source>
        <dbReference type="ARBA" id="ARBA00022490"/>
    </source>
</evidence>
<evidence type="ECO:0000313" key="11">
    <source>
        <dbReference type="EMBL" id="CAB4915961.1"/>
    </source>
</evidence>
<dbReference type="GO" id="GO:0009423">
    <property type="term" value="P:chorismate biosynthetic process"/>
    <property type="evidence" value="ECO:0007669"/>
    <property type="project" value="UniProtKB-UniPathway"/>
</dbReference>
<dbReference type="InterPro" id="IPR013792">
    <property type="entry name" value="RNA3'P_cycl/enolpyr_Trfase_a/b"/>
</dbReference>
<evidence type="ECO:0000256" key="7">
    <source>
        <dbReference type="ARBA" id="ARBA00023141"/>
    </source>
</evidence>
<dbReference type="EMBL" id="CAFBMM010000097">
    <property type="protein sequence ID" value="CAB4915961.1"/>
    <property type="molecule type" value="Genomic_DNA"/>
</dbReference>
<evidence type="ECO:0000259" key="9">
    <source>
        <dbReference type="Pfam" id="PF00275"/>
    </source>
</evidence>
<comment type="similarity">
    <text evidence="2">Belongs to the EPSP synthase family.</text>
</comment>
<dbReference type="PROSITE" id="PS00104">
    <property type="entry name" value="EPSP_SYNTHASE_1"/>
    <property type="match status" value="1"/>
</dbReference>
<organism evidence="11">
    <name type="scientific">freshwater metagenome</name>
    <dbReference type="NCBI Taxonomy" id="449393"/>
    <lineage>
        <taxon>unclassified sequences</taxon>
        <taxon>metagenomes</taxon>
        <taxon>ecological metagenomes</taxon>
    </lineage>
</organism>
<dbReference type="EC" id="2.5.1.19" evidence="3"/>
<dbReference type="CDD" id="cd01556">
    <property type="entry name" value="EPSP_synthase"/>
    <property type="match status" value="1"/>
</dbReference>
<comment type="catalytic activity">
    <reaction evidence="8">
        <text>3-phosphoshikimate + phosphoenolpyruvate = 5-O-(1-carboxyvinyl)-3-phosphoshikimate + phosphate</text>
        <dbReference type="Rhea" id="RHEA:21256"/>
        <dbReference type="ChEBI" id="CHEBI:43474"/>
        <dbReference type="ChEBI" id="CHEBI:57701"/>
        <dbReference type="ChEBI" id="CHEBI:58702"/>
        <dbReference type="ChEBI" id="CHEBI:145989"/>
        <dbReference type="EC" id="2.5.1.19"/>
    </reaction>
    <physiologicalReaction direction="left-to-right" evidence="8">
        <dbReference type="Rhea" id="RHEA:21257"/>
    </physiologicalReaction>
</comment>
<dbReference type="EMBL" id="CAFBOF010000020">
    <property type="protein sequence ID" value="CAB4978839.1"/>
    <property type="molecule type" value="Genomic_DNA"/>
</dbReference>
<evidence type="ECO:0000313" key="10">
    <source>
        <dbReference type="EMBL" id="CAB4730449.1"/>
    </source>
</evidence>
<dbReference type="PIRSF" id="PIRSF000505">
    <property type="entry name" value="EPSPS"/>
    <property type="match status" value="1"/>
</dbReference>
<evidence type="ECO:0000256" key="1">
    <source>
        <dbReference type="ARBA" id="ARBA00004811"/>
    </source>
</evidence>
<dbReference type="InterPro" id="IPR036968">
    <property type="entry name" value="Enolpyruvate_Tfrase_sf"/>
</dbReference>
<dbReference type="HAMAP" id="MF_00210">
    <property type="entry name" value="EPSP_synth"/>
    <property type="match status" value="1"/>
</dbReference>